<protein>
    <submittedName>
        <fullName evidence="1">Uncharacterized protein</fullName>
    </submittedName>
</protein>
<proteinExistence type="predicted"/>
<keyword evidence="2" id="KW-1185">Reference proteome</keyword>
<accession>A0A1N7HF44</accession>
<evidence type="ECO:0000313" key="1">
    <source>
        <dbReference type="EMBL" id="SIS23504.1"/>
    </source>
</evidence>
<gene>
    <name evidence="1" type="ORF">SAMN05445060_4136</name>
</gene>
<evidence type="ECO:0000313" key="2">
    <source>
        <dbReference type="Proteomes" id="UP000186218"/>
    </source>
</evidence>
<organism evidence="1 2">
    <name type="scientific">Williamsia sterculiae</name>
    <dbReference type="NCBI Taxonomy" id="1344003"/>
    <lineage>
        <taxon>Bacteria</taxon>
        <taxon>Bacillati</taxon>
        <taxon>Actinomycetota</taxon>
        <taxon>Actinomycetes</taxon>
        <taxon>Mycobacteriales</taxon>
        <taxon>Nocardiaceae</taxon>
        <taxon>Williamsia</taxon>
    </lineage>
</organism>
<sequence>MAAHVIGPVYRRVMSRSTTDHTVTLADIVAAMLGRPLGPVESSHLKTGYQATAGGTLADLAGQLVA</sequence>
<dbReference type="STRING" id="1344003.SAMN05445060_4136"/>
<dbReference type="Proteomes" id="UP000186218">
    <property type="component" value="Unassembled WGS sequence"/>
</dbReference>
<reference evidence="1 2" key="1">
    <citation type="submission" date="2017-01" db="EMBL/GenBank/DDBJ databases">
        <authorList>
            <person name="Mah S.A."/>
            <person name="Swanson W.J."/>
            <person name="Moy G.W."/>
            <person name="Vacquier V.D."/>
        </authorList>
    </citation>
    <scope>NUCLEOTIDE SEQUENCE [LARGE SCALE GENOMIC DNA]</scope>
    <source>
        <strain evidence="1 2">CPCC 203464</strain>
    </source>
</reference>
<name>A0A1N7HF44_9NOCA</name>
<dbReference type="EMBL" id="FTNT01000016">
    <property type="protein sequence ID" value="SIS23504.1"/>
    <property type="molecule type" value="Genomic_DNA"/>
</dbReference>
<dbReference type="AlphaFoldDB" id="A0A1N7HF44"/>